<dbReference type="PANTHER" id="PTHR46913:SF1">
    <property type="entry name" value="RING-H2 FINGER PROTEIN ATL16"/>
    <property type="match status" value="1"/>
</dbReference>
<dbReference type="InterPro" id="IPR013083">
    <property type="entry name" value="Znf_RING/FYVE/PHD"/>
</dbReference>
<dbReference type="Pfam" id="PF13639">
    <property type="entry name" value="zf-RING_2"/>
    <property type="match status" value="1"/>
</dbReference>
<dbReference type="EMBL" id="HG996475">
    <property type="protein sequence ID" value="CAG1864093.1"/>
    <property type="molecule type" value="Genomic_DNA"/>
</dbReference>
<organism evidence="18 19">
    <name type="scientific">Musa acuminata subsp. malaccensis</name>
    <name type="common">Wild banana</name>
    <name type="synonym">Musa malaccensis</name>
    <dbReference type="NCBI Taxonomy" id="214687"/>
    <lineage>
        <taxon>Eukaryota</taxon>
        <taxon>Viridiplantae</taxon>
        <taxon>Streptophyta</taxon>
        <taxon>Embryophyta</taxon>
        <taxon>Tracheophyta</taxon>
        <taxon>Spermatophyta</taxon>
        <taxon>Magnoliopsida</taxon>
        <taxon>Liliopsida</taxon>
        <taxon>Zingiberales</taxon>
        <taxon>Musaceae</taxon>
        <taxon>Musa</taxon>
    </lineage>
</organism>
<dbReference type="GO" id="GO:0008270">
    <property type="term" value="F:zinc ion binding"/>
    <property type="evidence" value="ECO:0007669"/>
    <property type="project" value="UniProtKB-KW"/>
</dbReference>
<dbReference type="InterPro" id="IPR044600">
    <property type="entry name" value="ATL1/ATL16-like"/>
</dbReference>
<feature type="transmembrane region" description="Helical" evidence="15">
    <location>
        <begin position="6"/>
        <end position="24"/>
    </location>
</feature>
<dbReference type="PANTHER" id="PTHR46913">
    <property type="entry name" value="RING-H2 FINGER PROTEIN ATL16"/>
    <property type="match status" value="1"/>
</dbReference>
<evidence type="ECO:0000256" key="2">
    <source>
        <dbReference type="ARBA" id="ARBA00004167"/>
    </source>
</evidence>
<dbReference type="Gene3D" id="3.30.40.10">
    <property type="entry name" value="Zinc/RING finger domain, C3HC4 (zinc finger)"/>
    <property type="match status" value="1"/>
</dbReference>
<keyword evidence="10" id="KW-0862">Zinc</keyword>
<evidence type="ECO:0000256" key="8">
    <source>
        <dbReference type="ARBA" id="ARBA00022771"/>
    </source>
</evidence>
<evidence type="ECO:0000313" key="18">
    <source>
        <dbReference type="EnsemblPlants" id="Ma11_p10110.1"/>
    </source>
</evidence>
<evidence type="ECO:0000256" key="4">
    <source>
        <dbReference type="ARBA" id="ARBA00012483"/>
    </source>
</evidence>
<dbReference type="SMART" id="SM00184">
    <property type="entry name" value="RING"/>
    <property type="match status" value="1"/>
</dbReference>
<proteinExistence type="predicted"/>
<dbReference type="GO" id="GO:0016020">
    <property type="term" value="C:membrane"/>
    <property type="evidence" value="ECO:0007669"/>
    <property type="project" value="UniProtKB-SubCell"/>
</dbReference>
<dbReference type="PROSITE" id="PS50089">
    <property type="entry name" value="ZF_RING_2"/>
    <property type="match status" value="1"/>
</dbReference>
<evidence type="ECO:0000256" key="3">
    <source>
        <dbReference type="ARBA" id="ARBA00004906"/>
    </source>
</evidence>
<evidence type="ECO:0000313" key="17">
    <source>
        <dbReference type="EMBL" id="CAG1864093.1"/>
    </source>
</evidence>
<evidence type="ECO:0000256" key="14">
    <source>
        <dbReference type="SAM" id="MobiDB-lite"/>
    </source>
</evidence>
<evidence type="ECO:0000256" key="15">
    <source>
        <dbReference type="SAM" id="Phobius"/>
    </source>
</evidence>
<dbReference type="AlphaFoldDB" id="A0A804L685"/>
<dbReference type="SUPFAM" id="SSF57850">
    <property type="entry name" value="RING/U-box"/>
    <property type="match status" value="1"/>
</dbReference>
<gene>
    <name evidence="17" type="ORF">GSMUA_15350.1</name>
</gene>
<dbReference type="OMA" id="FYEECIA"/>
<dbReference type="EC" id="2.3.2.27" evidence="4"/>
<accession>A0A804L685</accession>
<evidence type="ECO:0000256" key="12">
    <source>
        <dbReference type="ARBA" id="ARBA00023136"/>
    </source>
</evidence>
<comment type="catalytic activity">
    <reaction evidence="1">
        <text>S-ubiquitinyl-[E2 ubiquitin-conjugating enzyme]-L-cysteine + [acceptor protein]-L-lysine = [E2 ubiquitin-conjugating enzyme]-L-cysteine + N(6)-ubiquitinyl-[acceptor protein]-L-lysine.</text>
        <dbReference type="EC" id="2.3.2.27"/>
    </reaction>
</comment>
<dbReference type="EnsemblPlants" id="Ma11_t10110.1">
    <property type="protein sequence ID" value="Ma11_p10110.1"/>
    <property type="gene ID" value="Ma11_g10110"/>
</dbReference>
<evidence type="ECO:0000256" key="6">
    <source>
        <dbReference type="ARBA" id="ARBA00022692"/>
    </source>
</evidence>
<protein>
    <recommendedName>
        <fullName evidence="4">RING-type E3 ubiquitin transferase</fullName>
        <ecNumber evidence="4">2.3.2.27</ecNumber>
    </recommendedName>
</protein>
<dbReference type="InParanoid" id="A0A804L685"/>
<dbReference type="GO" id="GO:0061630">
    <property type="term" value="F:ubiquitin protein ligase activity"/>
    <property type="evidence" value="ECO:0007669"/>
    <property type="project" value="UniProtKB-EC"/>
</dbReference>
<keyword evidence="9" id="KW-0833">Ubl conjugation pathway</keyword>
<keyword evidence="5" id="KW-0808">Transferase</keyword>
<evidence type="ECO:0000259" key="16">
    <source>
        <dbReference type="PROSITE" id="PS50089"/>
    </source>
</evidence>
<evidence type="ECO:0000256" key="11">
    <source>
        <dbReference type="ARBA" id="ARBA00022989"/>
    </source>
</evidence>
<evidence type="ECO:0000256" key="9">
    <source>
        <dbReference type="ARBA" id="ARBA00022786"/>
    </source>
</evidence>
<reference evidence="17" key="1">
    <citation type="submission" date="2021-03" db="EMBL/GenBank/DDBJ databases">
        <authorList>
            <consortium name="Genoscope - CEA"/>
            <person name="William W."/>
        </authorList>
    </citation>
    <scope>NUCLEOTIDE SEQUENCE</scope>
    <source>
        <strain evidence="17">Doubled-haploid Pahang</strain>
    </source>
</reference>
<evidence type="ECO:0000256" key="10">
    <source>
        <dbReference type="ARBA" id="ARBA00022833"/>
    </source>
</evidence>
<keyword evidence="11 15" id="KW-1133">Transmembrane helix</keyword>
<evidence type="ECO:0000256" key="13">
    <source>
        <dbReference type="PROSITE-ProRule" id="PRU00175"/>
    </source>
</evidence>
<evidence type="ECO:0000256" key="7">
    <source>
        <dbReference type="ARBA" id="ARBA00022723"/>
    </source>
</evidence>
<feature type="region of interest" description="Disordered" evidence="14">
    <location>
        <begin position="125"/>
        <end position="149"/>
    </location>
</feature>
<dbReference type="GO" id="GO:0016567">
    <property type="term" value="P:protein ubiquitination"/>
    <property type="evidence" value="ECO:0007669"/>
    <property type="project" value="InterPro"/>
</dbReference>
<evidence type="ECO:0000313" key="19">
    <source>
        <dbReference type="Proteomes" id="UP000012960"/>
    </source>
</evidence>
<dbReference type="FunFam" id="3.30.40.10:FF:000187">
    <property type="entry name" value="E3 ubiquitin-protein ligase ATL6"/>
    <property type="match status" value="1"/>
</dbReference>
<comment type="pathway">
    <text evidence="3">Protein modification; protein ubiquitination.</text>
</comment>
<keyword evidence="12 15" id="KW-0472">Membrane</keyword>
<keyword evidence="6 15" id="KW-0812">Transmembrane</keyword>
<keyword evidence="19" id="KW-1185">Reference proteome</keyword>
<keyword evidence="8 13" id="KW-0863">Zinc-finger</keyword>
<comment type="subcellular location">
    <subcellularLocation>
        <location evidence="2">Membrane</location>
        <topology evidence="2">Single-pass membrane protein</topology>
    </subcellularLocation>
</comment>
<dbReference type="InterPro" id="IPR001841">
    <property type="entry name" value="Znf_RING"/>
</dbReference>
<feature type="domain" description="RING-type" evidence="16">
    <location>
        <begin position="73"/>
        <end position="115"/>
    </location>
</feature>
<dbReference type="Gramene" id="Ma11_t10110.1">
    <property type="protein sequence ID" value="Ma11_p10110.1"/>
    <property type="gene ID" value="Ma11_g10110"/>
</dbReference>
<evidence type="ECO:0000256" key="1">
    <source>
        <dbReference type="ARBA" id="ARBA00000900"/>
    </source>
</evidence>
<name>A0A804L685_MUSAM</name>
<sequence>MGVGAAVLIAVAACVLLVIGALYVRCVSRRFNATVARNSPPKITGLGSPSIAALPTVAYQRPREDRGTSRTLCSVCLGAMSEGELVRVLPACAHVFHVDCIDAWLRARATCPVCRSDLKLSHLVDTGESEIPPPPPPPPSPPISSTTVV</sequence>
<reference evidence="18" key="2">
    <citation type="submission" date="2021-05" db="UniProtKB">
        <authorList>
            <consortium name="EnsemblPlants"/>
        </authorList>
    </citation>
    <scope>IDENTIFICATION</scope>
    <source>
        <strain evidence="18">subsp. malaccensis</strain>
    </source>
</reference>
<feature type="compositionally biased region" description="Pro residues" evidence="14">
    <location>
        <begin position="131"/>
        <end position="142"/>
    </location>
</feature>
<keyword evidence="7" id="KW-0479">Metal-binding</keyword>
<evidence type="ECO:0000256" key="5">
    <source>
        <dbReference type="ARBA" id="ARBA00022679"/>
    </source>
</evidence>
<dbReference type="Proteomes" id="UP000012960">
    <property type="component" value="Unplaced"/>
</dbReference>